<gene>
    <name evidence="3" type="ORF">ATI53_101036</name>
</gene>
<name>A0A327YDU1_9RHOB</name>
<dbReference type="EMBL" id="QLMG01000010">
    <property type="protein sequence ID" value="RAK18994.1"/>
    <property type="molecule type" value="Genomic_DNA"/>
</dbReference>
<feature type="region of interest" description="Disordered" evidence="1">
    <location>
        <begin position="229"/>
        <end position="253"/>
    </location>
</feature>
<evidence type="ECO:0008006" key="5">
    <source>
        <dbReference type="Google" id="ProtNLM"/>
    </source>
</evidence>
<dbReference type="Proteomes" id="UP000249165">
    <property type="component" value="Unassembled WGS sequence"/>
</dbReference>
<dbReference type="AlphaFoldDB" id="A0A327YDU1"/>
<evidence type="ECO:0000313" key="4">
    <source>
        <dbReference type="Proteomes" id="UP000249165"/>
    </source>
</evidence>
<reference evidence="3 4" key="1">
    <citation type="submission" date="2018-06" db="EMBL/GenBank/DDBJ databases">
        <title>Genomic Encyclopedia of Archaeal and Bacterial Type Strains, Phase II (KMG-II): from individual species to whole genera.</title>
        <authorList>
            <person name="Goeker M."/>
        </authorList>
    </citation>
    <scope>NUCLEOTIDE SEQUENCE [LARGE SCALE GENOMIC DNA]</scope>
    <source>
        <strain evidence="3 4">DSM 22011</strain>
    </source>
</reference>
<comment type="caution">
    <text evidence="3">The sequence shown here is derived from an EMBL/GenBank/DDBJ whole genome shotgun (WGS) entry which is preliminary data.</text>
</comment>
<feature type="compositionally biased region" description="Polar residues" evidence="1">
    <location>
        <begin position="229"/>
        <end position="245"/>
    </location>
</feature>
<evidence type="ECO:0000256" key="1">
    <source>
        <dbReference type="SAM" id="MobiDB-lite"/>
    </source>
</evidence>
<keyword evidence="2" id="KW-0472">Membrane</keyword>
<feature type="transmembrane region" description="Helical" evidence="2">
    <location>
        <begin position="29"/>
        <end position="53"/>
    </location>
</feature>
<accession>A0A327YDU1</accession>
<keyword evidence="4" id="KW-1185">Reference proteome</keyword>
<keyword evidence="2" id="KW-1133">Transmembrane helix</keyword>
<sequence length="253" mass="28002">MTHHSVKSAPKKPSPMKSLLNRFAKDTEGYVTVEVVIMLPVLLALFAAAWVYFDIFRQQAIGQKANFAIGDMISRETEGLDDEYINSAFKLLAMLTKTEIDGNPDTGFQDISMRITVVQYVDNGSSSGYNTVKWSRARGDMVAMTDSELSQTYLDNIPDMQNADEVVLVETREHWYPALRITGVRGSAPGLGETDLYTYSFTSPRYTSQIGWDGADLSISAAADTNCPTCTNEDGTQNHEGTSSYPDRGGYYH</sequence>
<evidence type="ECO:0000313" key="3">
    <source>
        <dbReference type="EMBL" id="RAK18994.1"/>
    </source>
</evidence>
<organism evidence="3 4">
    <name type="scientific">Salipiger aestuarii</name>
    <dbReference type="NCBI Taxonomy" id="568098"/>
    <lineage>
        <taxon>Bacteria</taxon>
        <taxon>Pseudomonadati</taxon>
        <taxon>Pseudomonadota</taxon>
        <taxon>Alphaproteobacteria</taxon>
        <taxon>Rhodobacterales</taxon>
        <taxon>Roseobacteraceae</taxon>
        <taxon>Salipiger</taxon>
    </lineage>
</organism>
<dbReference type="RefSeq" id="WP_190323901.1">
    <property type="nucleotide sequence ID" value="NZ_LIGK01000009.1"/>
</dbReference>
<protein>
    <recommendedName>
        <fullName evidence="5">Flp pilus assembly protein TadG</fullName>
    </recommendedName>
</protein>
<proteinExistence type="predicted"/>
<keyword evidence="2" id="KW-0812">Transmembrane</keyword>
<evidence type="ECO:0000256" key="2">
    <source>
        <dbReference type="SAM" id="Phobius"/>
    </source>
</evidence>